<evidence type="ECO:0000313" key="1">
    <source>
        <dbReference type="EMBL" id="SIO95767.1"/>
    </source>
</evidence>
<dbReference type="RefSeq" id="WP_074374246.1">
    <property type="nucleotide sequence ID" value="NZ_AP024907.1"/>
</dbReference>
<dbReference type="Proteomes" id="UP000184774">
    <property type="component" value="Unassembled WGS sequence"/>
</dbReference>
<gene>
    <name evidence="1" type="ORF">VSP9026_03519</name>
</gene>
<dbReference type="InterPro" id="IPR036390">
    <property type="entry name" value="WH_DNA-bd_sf"/>
</dbReference>
<organism evidence="1 2">
    <name type="scientific">Vibrio spartinae</name>
    <dbReference type="NCBI Taxonomy" id="1918945"/>
    <lineage>
        <taxon>Bacteria</taxon>
        <taxon>Pseudomonadati</taxon>
        <taxon>Pseudomonadota</taxon>
        <taxon>Gammaproteobacteria</taxon>
        <taxon>Vibrionales</taxon>
        <taxon>Vibrionaceae</taxon>
        <taxon>Vibrio</taxon>
    </lineage>
</organism>
<dbReference type="Pfam" id="PF25212">
    <property type="entry name" value="HVO_A0114"/>
    <property type="match status" value="1"/>
</dbReference>
<sequence length="134" mass="14524">MYASSSPASFSAQGSICFAGDRAGEHVPQVDEPKVWYTSVNAVAQILRPENIALLRLIDTEKPASLTALARISGRAKSNLSNTLKTLSEKGFVRMEPLTGKILKPMAIYTDFEIISDSALEQKLLKLMADKPAA</sequence>
<proteinExistence type="predicted"/>
<accession>A0A1N6M8T1</accession>
<dbReference type="EMBL" id="FSSB01000021">
    <property type="protein sequence ID" value="SIO95767.1"/>
    <property type="molecule type" value="Genomic_DNA"/>
</dbReference>
<evidence type="ECO:0000313" key="2">
    <source>
        <dbReference type="Proteomes" id="UP000184774"/>
    </source>
</evidence>
<dbReference type="AlphaFoldDB" id="A0A1N6M8T1"/>
<protein>
    <submittedName>
        <fullName evidence="1">MarR family protein</fullName>
    </submittedName>
</protein>
<reference evidence="1 2" key="1">
    <citation type="submission" date="2016-12" db="EMBL/GenBank/DDBJ databases">
        <authorList>
            <person name="Song W.-J."/>
            <person name="Kurnit D.M."/>
        </authorList>
    </citation>
    <scope>NUCLEOTIDE SEQUENCE [LARGE SCALE GENOMIC DNA]</scope>
    <source>
        <strain evidence="1 2">CECT 9026</strain>
    </source>
</reference>
<dbReference type="OrthoDB" id="8449527at2"/>
<name>A0A1N6M8T1_9VIBR</name>
<dbReference type="InterPro" id="IPR036388">
    <property type="entry name" value="WH-like_DNA-bd_sf"/>
</dbReference>
<dbReference type="Gene3D" id="1.10.10.10">
    <property type="entry name" value="Winged helix-like DNA-binding domain superfamily/Winged helix DNA-binding domain"/>
    <property type="match status" value="1"/>
</dbReference>
<dbReference type="SUPFAM" id="SSF46785">
    <property type="entry name" value="Winged helix' DNA-binding domain"/>
    <property type="match status" value="1"/>
</dbReference>